<dbReference type="InterPro" id="IPR024079">
    <property type="entry name" value="MetalloPept_cat_dom_sf"/>
</dbReference>
<dbReference type="CDD" id="cd11307">
    <property type="entry name" value="M35_Asp_f2_like"/>
    <property type="match status" value="1"/>
</dbReference>
<proteinExistence type="evidence at transcript level"/>
<feature type="domain" description="Putative peptidase" evidence="2">
    <location>
        <begin position="17"/>
        <end position="253"/>
    </location>
</feature>
<dbReference type="PANTHER" id="PTHR39399">
    <property type="entry name" value="PROTEIN ZPS1"/>
    <property type="match status" value="1"/>
</dbReference>
<evidence type="ECO:0000313" key="3">
    <source>
        <dbReference type="EMBL" id="ABG77526.1"/>
    </source>
</evidence>
<feature type="signal peptide" evidence="1">
    <location>
        <begin position="1"/>
        <end position="22"/>
    </location>
</feature>
<dbReference type="GO" id="GO:0005178">
    <property type="term" value="F:integrin binding"/>
    <property type="evidence" value="ECO:0007669"/>
    <property type="project" value="TreeGrafter"/>
</dbReference>
<dbReference type="InterPro" id="IPR039124">
    <property type="entry name" value="PRA1-like"/>
</dbReference>
<sequence length="261" mass="28545">MKTPSFLLALAAPGLMASPLAAEKATPTELVTTPTSTPKAEAYNWSDGWEQSFPIHSSCNSTLRAQLQTGLDDAVQLAQHARNHILRFGSKSEFVQKYFGNGSLAEPIGWYDRVVAADKAAMTFRCDDPDKNCASKPTWGGHWRGSNATEETVICPLSFQIRRPLSSVCNLGYTVAGSPLNTIWAVDLLHRMFHVPTINVNTVDHFADDYNGILALAKKDPSKSAKDSNVLQYFAIDVWAYDVAAPGVGCTGKLRRSQRLN</sequence>
<dbReference type="AlphaFoldDB" id="Q0PV92"/>
<reference evidence="3" key="1">
    <citation type="submission" date="2006-06" db="EMBL/GenBank/DDBJ databases">
        <title>Molecular and immunological characterization of allergens from the entomopathogenic fungus Beauveria bassiana.</title>
        <authorList>
            <person name="Westwood G.S."/>
            <person name="Keyhani N.O."/>
            <person name="Huang S.-W."/>
        </authorList>
    </citation>
    <scope>NUCLEOTIDE SEQUENCE</scope>
</reference>
<protein>
    <submittedName>
        <fullName evidence="3">Major allergen Asp f 2-like protein</fullName>
    </submittedName>
</protein>
<dbReference type="Gene3D" id="3.40.390.10">
    <property type="entry name" value="Collagenase (Catalytic Domain)"/>
    <property type="match status" value="1"/>
</dbReference>
<evidence type="ECO:0000259" key="2">
    <source>
        <dbReference type="Pfam" id="PF13933"/>
    </source>
</evidence>
<dbReference type="SUPFAM" id="SSF55486">
    <property type="entry name" value="Metalloproteases ('zincins'), catalytic domain"/>
    <property type="match status" value="1"/>
</dbReference>
<dbReference type="GO" id="GO:0005576">
    <property type="term" value="C:extracellular region"/>
    <property type="evidence" value="ECO:0007669"/>
    <property type="project" value="TreeGrafter"/>
</dbReference>
<feature type="chain" id="PRO_5004175666" evidence="1">
    <location>
        <begin position="23"/>
        <end position="261"/>
    </location>
</feature>
<dbReference type="Pfam" id="PF13933">
    <property type="entry name" value="HRXXH"/>
    <property type="match status" value="1"/>
</dbReference>
<dbReference type="GO" id="GO:0008237">
    <property type="term" value="F:metallopeptidase activity"/>
    <property type="evidence" value="ECO:0007669"/>
    <property type="project" value="InterPro"/>
</dbReference>
<organism evidence="3">
    <name type="scientific">Beauveria bassiana</name>
    <name type="common">White muscardine disease fungus</name>
    <name type="synonym">Tritirachium shiotae</name>
    <dbReference type="NCBI Taxonomy" id="176275"/>
    <lineage>
        <taxon>Eukaryota</taxon>
        <taxon>Fungi</taxon>
        <taxon>Dikarya</taxon>
        <taxon>Ascomycota</taxon>
        <taxon>Pezizomycotina</taxon>
        <taxon>Sordariomycetes</taxon>
        <taxon>Hypocreomycetidae</taxon>
        <taxon>Hypocreales</taxon>
        <taxon>Cordycipitaceae</taxon>
        <taxon>Beauveria</taxon>
    </lineage>
</organism>
<accession>Q0PV92</accession>
<keyword evidence="1" id="KW-0732">Signal</keyword>
<name>Q0PV92_BEABA</name>
<evidence type="ECO:0000256" key="1">
    <source>
        <dbReference type="SAM" id="SignalP"/>
    </source>
</evidence>
<dbReference type="PANTHER" id="PTHR39399:SF1">
    <property type="entry name" value="PROTEIN ZPS1"/>
    <property type="match status" value="1"/>
</dbReference>
<dbReference type="GO" id="GO:0009986">
    <property type="term" value="C:cell surface"/>
    <property type="evidence" value="ECO:0007669"/>
    <property type="project" value="TreeGrafter"/>
</dbReference>
<dbReference type="InterPro" id="IPR029482">
    <property type="entry name" value="HRXXH"/>
</dbReference>
<dbReference type="GO" id="GO:0009277">
    <property type="term" value="C:fungal-type cell wall"/>
    <property type="evidence" value="ECO:0007669"/>
    <property type="project" value="TreeGrafter"/>
</dbReference>
<dbReference type="EMBL" id="DQ767720">
    <property type="protein sequence ID" value="ABG77526.1"/>
    <property type="molecule type" value="mRNA"/>
</dbReference>
<dbReference type="GO" id="GO:0008270">
    <property type="term" value="F:zinc ion binding"/>
    <property type="evidence" value="ECO:0007669"/>
    <property type="project" value="TreeGrafter"/>
</dbReference>